<dbReference type="InterPro" id="IPR001506">
    <property type="entry name" value="Peptidase_M12A"/>
</dbReference>
<dbReference type="Proteomes" id="UP000245678">
    <property type="component" value="Unassembled WGS sequence"/>
</dbReference>
<evidence type="ECO:0000259" key="2">
    <source>
        <dbReference type="PROSITE" id="PS51864"/>
    </source>
</evidence>
<dbReference type="GO" id="GO:0004222">
    <property type="term" value="F:metalloendopeptidase activity"/>
    <property type="evidence" value="ECO:0007669"/>
    <property type="project" value="InterPro"/>
</dbReference>
<evidence type="ECO:0000313" key="3">
    <source>
        <dbReference type="EMBL" id="PWK77051.1"/>
    </source>
</evidence>
<comment type="caution">
    <text evidence="1">Lacks conserved residue(s) required for the propagation of feature annotation.</text>
</comment>
<name>A0A316HAI5_9SPHI</name>
<dbReference type="AlphaFoldDB" id="A0A316HAI5"/>
<dbReference type="Gene3D" id="3.40.390.10">
    <property type="entry name" value="Collagenase (Catalytic Domain)"/>
    <property type="match status" value="1"/>
</dbReference>
<keyword evidence="4" id="KW-1185">Reference proteome</keyword>
<dbReference type="PANTHER" id="PTHR10127">
    <property type="entry name" value="DISCOIDIN, CUB, EGF, LAMININ , AND ZINC METALLOPROTEASE DOMAIN CONTAINING"/>
    <property type="match status" value="1"/>
</dbReference>
<reference evidence="3 4" key="1">
    <citation type="submission" date="2018-05" db="EMBL/GenBank/DDBJ databases">
        <title>Genomic Encyclopedia of Archaeal and Bacterial Type Strains, Phase II (KMG-II): from individual species to whole genera.</title>
        <authorList>
            <person name="Goeker M."/>
        </authorList>
    </citation>
    <scope>NUCLEOTIDE SEQUENCE [LARGE SCALE GENOMIC DNA]</scope>
    <source>
        <strain evidence="3 4">DSM 19975</strain>
    </source>
</reference>
<comment type="caution">
    <text evidence="3">The sequence shown here is derived from an EMBL/GenBank/DDBJ whole genome shotgun (WGS) entry which is preliminary data.</text>
</comment>
<sequence length="120" mass="13198">MHYLEIKGEAVWKGDIILSKAQLKADTSKSLFGAATLGRRWPDGIVYHKIDSALPNQSRITDAIKNWETHSNVRFKVADAVTENYVLFTTGGGCSSYIGMTRGEHFTHLANGCSVGNVVR</sequence>
<dbReference type="PANTHER" id="PTHR10127:SF850">
    <property type="entry name" value="METALLOENDOPEPTIDASE"/>
    <property type="match status" value="1"/>
</dbReference>
<dbReference type="EMBL" id="QGHA01000005">
    <property type="protein sequence ID" value="PWK77051.1"/>
    <property type="molecule type" value="Genomic_DNA"/>
</dbReference>
<dbReference type="Pfam" id="PF01400">
    <property type="entry name" value="Astacin"/>
    <property type="match status" value="1"/>
</dbReference>
<accession>A0A316HAI5</accession>
<dbReference type="SUPFAM" id="SSF55486">
    <property type="entry name" value="Metalloproteases ('zincins'), catalytic domain"/>
    <property type="match status" value="1"/>
</dbReference>
<organism evidence="3 4">
    <name type="scientific">Mucilaginibacter oryzae</name>
    <dbReference type="NCBI Taxonomy" id="468058"/>
    <lineage>
        <taxon>Bacteria</taxon>
        <taxon>Pseudomonadati</taxon>
        <taxon>Bacteroidota</taxon>
        <taxon>Sphingobacteriia</taxon>
        <taxon>Sphingobacteriales</taxon>
        <taxon>Sphingobacteriaceae</taxon>
        <taxon>Mucilaginibacter</taxon>
    </lineage>
</organism>
<dbReference type="InterPro" id="IPR024079">
    <property type="entry name" value="MetalloPept_cat_dom_sf"/>
</dbReference>
<gene>
    <name evidence="3" type="ORF">LX99_02861</name>
</gene>
<dbReference type="GO" id="GO:0006508">
    <property type="term" value="P:proteolysis"/>
    <property type="evidence" value="ECO:0007669"/>
    <property type="project" value="InterPro"/>
</dbReference>
<dbReference type="PROSITE" id="PS51864">
    <property type="entry name" value="ASTACIN"/>
    <property type="match status" value="1"/>
</dbReference>
<evidence type="ECO:0000256" key="1">
    <source>
        <dbReference type="PROSITE-ProRule" id="PRU01211"/>
    </source>
</evidence>
<protein>
    <submittedName>
        <fullName evidence="3">Astacin (Peptidase family M12A)</fullName>
    </submittedName>
</protein>
<evidence type="ECO:0000313" key="4">
    <source>
        <dbReference type="Proteomes" id="UP000245678"/>
    </source>
</evidence>
<proteinExistence type="predicted"/>
<feature type="domain" description="Peptidase M12A" evidence="2">
    <location>
        <begin position="34"/>
        <end position="120"/>
    </location>
</feature>